<evidence type="ECO:0000256" key="3">
    <source>
        <dbReference type="ARBA" id="ARBA00022692"/>
    </source>
</evidence>
<dbReference type="PANTHER" id="PTHR37937:SF1">
    <property type="entry name" value="CONJUGATIVE TRANSFER: DNA TRANSPORT"/>
    <property type="match status" value="1"/>
</dbReference>
<evidence type="ECO:0000256" key="5">
    <source>
        <dbReference type="ARBA" id="ARBA00023136"/>
    </source>
</evidence>
<dbReference type="AlphaFoldDB" id="A0A0G3LZ74"/>
<dbReference type="EMBL" id="CP009928">
    <property type="protein sequence ID" value="AKK71949.1"/>
    <property type="molecule type" value="Genomic_DNA"/>
</dbReference>
<dbReference type="STRING" id="1324352.OK18_04205"/>
<name>A0A0G3LZ74_CHRGL</name>
<organism evidence="6 7">
    <name type="scientific">Chryseobacterium gallinarum</name>
    <dbReference type="NCBI Taxonomy" id="1324352"/>
    <lineage>
        <taxon>Bacteria</taxon>
        <taxon>Pseudomonadati</taxon>
        <taxon>Bacteroidota</taxon>
        <taxon>Flavobacteriia</taxon>
        <taxon>Flavobacteriales</taxon>
        <taxon>Weeksellaceae</taxon>
        <taxon>Chryseobacterium group</taxon>
        <taxon>Chryseobacterium</taxon>
    </lineage>
</organism>
<keyword evidence="4" id="KW-1133">Transmembrane helix</keyword>
<dbReference type="PANTHER" id="PTHR37937">
    <property type="entry name" value="CONJUGATIVE TRANSFER: DNA TRANSPORT"/>
    <property type="match status" value="1"/>
</dbReference>
<comment type="subcellular location">
    <subcellularLocation>
        <location evidence="1">Cell membrane</location>
        <topology evidence="1">Multi-pass membrane protein</topology>
    </subcellularLocation>
</comment>
<dbReference type="KEGG" id="cgn:OK18_04205"/>
<sequence length="123" mass="14154">MTINRNDKSTSISTQLDSLIPASKIATLTQGMFVGSVSDNYDERIEQKIFHAEIVVDNEKVATEAQVYQKIPQILSFVDEQGEDKMKQEIESNYKRIKSDILHIVVSEMKRIQNDPYLRHLVQ</sequence>
<proteinExistence type="predicted"/>
<protein>
    <submittedName>
        <fullName evidence="6">Uncharacterized protein</fullName>
    </submittedName>
</protein>
<keyword evidence="5" id="KW-0472">Membrane</keyword>
<reference evidence="6 7" key="1">
    <citation type="submission" date="2014-11" db="EMBL/GenBank/DDBJ databases">
        <authorList>
            <person name="Park G.-S."/>
            <person name="Hong S.-J."/>
            <person name="Jung B.K."/>
            <person name="Khan A.R."/>
            <person name="Kwak Y."/>
            <person name="Shin J.-H."/>
        </authorList>
    </citation>
    <scope>NUCLEOTIDE SEQUENCE [LARGE SCALE GENOMIC DNA]</scope>
    <source>
        <strain evidence="6 7">DSM 27622</strain>
    </source>
</reference>
<evidence type="ECO:0000256" key="1">
    <source>
        <dbReference type="ARBA" id="ARBA00004651"/>
    </source>
</evidence>
<evidence type="ECO:0000313" key="6">
    <source>
        <dbReference type="EMBL" id="AKK71949.1"/>
    </source>
</evidence>
<dbReference type="PATRIC" id="fig|1324352.5.peg.904"/>
<dbReference type="InterPro" id="IPR051539">
    <property type="entry name" value="T4SS-coupling_protein"/>
</dbReference>
<keyword evidence="2" id="KW-1003">Cell membrane</keyword>
<evidence type="ECO:0000256" key="4">
    <source>
        <dbReference type="ARBA" id="ARBA00022989"/>
    </source>
</evidence>
<keyword evidence="3" id="KW-0812">Transmembrane</keyword>
<dbReference type="Proteomes" id="UP000035213">
    <property type="component" value="Chromosome"/>
</dbReference>
<evidence type="ECO:0000256" key="2">
    <source>
        <dbReference type="ARBA" id="ARBA00022475"/>
    </source>
</evidence>
<evidence type="ECO:0000313" key="7">
    <source>
        <dbReference type="Proteomes" id="UP000035213"/>
    </source>
</evidence>
<dbReference type="GO" id="GO:0005886">
    <property type="term" value="C:plasma membrane"/>
    <property type="evidence" value="ECO:0007669"/>
    <property type="project" value="UniProtKB-SubCell"/>
</dbReference>
<accession>A0A0G3LZ74</accession>
<gene>
    <name evidence="6" type="ORF">OK18_04205</name>
</gene>